<protein>
    <submittedName>
        <fullName evidence="1">Uncharacterized protein</fullName>
    </submittedName>
</protein>
<comment type="caution">
    <text evidence="1">The sequence shown here is derived from an EMBL/GenBank/DDBJ whole genome shotgun (WGS) entry which is preliminary data.</text>
</comment>
<sequence length="346" mass="38801">MRYYDIQIFSPAEGDKQEKLIQQYSSHKNGVYNPGALMIEFDILRFGESTPQGETHLTIWGIGPKEMQQARQDLFGKRIKIFLGMKSGLPLAGKVTAPSLVLDGTINQVFGNWQGTELRLDFIIVAGPVTSTPRGKLAPLPLTFNWNVGQKLSVALTQCFQRIGGYTFNINISDLLVLTYYRDLFCDSIEELAKDLKAFSLSKIKNKGYTGVEIAIVNGNEIRVWDNDYTNHPDKTSRDSATERSKKPVQIHFNDLIGQPTWVKFDVMSVACVMRGDIQVGDHILMPQQATPMIKAASYSQYRDDSAFSGQFEVSSVRLLGNSRQPSAESWITIIEAYPFIEVGKK</sequence>
<organism evidence="1">
    <name type="scientific">Salmonella enterica</name>
    <name type="common">Salmonella choleraesuis</name>
    <dbReference type="NCBI Taxonomy" id="28901"/>
    <lineage>
        <taxon>Bacteria</taxon>
        <taxon>Pseudomonadati</taxon>
        <taxon>Pseudomonadota</taxon>
        <taxon>Gammaproteobacteria</taxon>
        <taxon>Enterobacterales</taxon>
        <taxon>Enterobacteriaceae</taxon>
        <taxon>Salmonella</taxon>
    </lineage>
</organism>
<reference evidence="1" key="1">
    <citation type="submission" date="2018-10" db="EMBL/GenBank/DDBJ databases">
        <authorList>
            <consortium name="PulseNet: The National Subtyping Network for Foodborne Disease Surveillance"/>
            <person name="Tarr C.L."/>
            <person name="Trees E."/>
            <person name="Katz L.S."/>
            <person name="Carleton-Romer H.A."/>
            <person name="Stroika S."/>
            <person name="Kucerova Z."/>
            <person name="Roache K.F."/>
            <person name="Sabol A.L."/>
            <person name="Besser J."/>
            <person name="Gerner-Smidt P."/>
        </authorList>
    </citation>
    <scope>NUCLEOTIDE SEQUENCE [LARGE SCALE GENOMIC DNA]</scope>
    <source>
        <strain evidence="1">PNUSAS052121</strain>
    </source>
</reference>
<name>A0A403SWE0_SALER</name>
<gene>
    <name evidence="1" type="ORF">D9O31_04080</name>
</gene>
<dbReference type="Proteomes" id="UP000839526">
    <property type="component" value="Unassembled WGS sequence"/>
</dbReference>
<accession>A0A403SWE0</accession>
<dbReference type="EMBL" id="RWAH01000003">
    <property type="protein sequence ID" value="MMS75803.1"/>
    <property type="molecule type" value="Genomic_DNA"/>
</dbReference>
<evidence type="ECO:0000313" key="1">
    <source>
        <dbReference type="EMBL" id="MMS75803.1"/>
    </source>
</evidence>
<proteinExistence type="predicted"/>
<dbReference type="AlphaFoldDB" id="A0A403SWE0"/>
<dbReference type="RefSeq" id="WP_088760184.1">
    <property type="nucleotide sequence ID" value="NZ_JBNQQI010000002.1"/>
</dbReference>